<dbReference type="EMBL" id="JBHSOZ010000005">
    <property type="protein sequence ID" value="MFC5713657.1"/>
    <property type="molecule type" value="Genomic_DNA"/>
</dbReference>
<feature type="transmembrane region" description="Helical" evidence="1">
    <location>
        <begin position="7"/>
        <end position="28"/>
    </location>
</feature>
<name>A0ABW0YQB9_9BACI</name>
<accession>A0ABW0YQB9</accession>
<feature type="transmembrane region" description="Helical" evidence="1">
    <location>
        <begin position="34"/>
        <end position="52"/>
    </location>
</feature>
<evidence type="ECO:0000256" key="1">
    <source>
        <dbReference type="SAM" id="Phobius"/>
    </source>
</evidence>
<proteinExistence type="predicted"/>
<protein>
    <submittedName>
        <fullName evidence="2">Uncharacterized protein</fullName>
    </submittedName>
</protein>
<organism evidence="2 3">
    <name type="scientific">Thalassorhabdus alkalitolerans</name>
    <dbReference type="NCBI Taxonomy" id="2282697"/>
    <lineage>
        <taxon>Bacteria</taxon>
        <taxon>Bacillati</taxon>
        <taxon>Bacillota</taxon>
        <taxon>Bacilli</taxon>
        <taxon>Bacillales</taxon>
        <taxon>Bacillaceae</taxon>
        <taxon>Thalassorhabdus</taxon>
    </lineage>
</organism>
<keyword evidence="3" id="KW-1185">Reference proteome</keyword>
<sequence length="59" mass="6664">MLTKWRMLQMLAVILIGILAYLDITGIIHIPEVFVFSFVVIGLTSLIVIKIIRAIRSPL</sequence>
<evidence type="ECO:0000313" key="3">
    <source>
        <dbReference type="Proteomes" id="UP001596142"/>
    </source>
</evidence>
<comment type="caution">
    <text evidence="2">The sequence shown here is derived from an EMBL/GenBank/DDBJ whole genome shotgun (WGS) entry which is preliminary data.</text>
</comment>
<keyword evidence="1" id="KW-0472">Membrane</keyword>
<evidence type="ECO:0000313" key="2">
    <source>
        <dbReference type="EMBL" id="MFC5713657.1"/>
    </source>
</evidence>
<keyword evidence="1" id="KW-1133">Transmembrane helix</keyword>
<gene>
    <name evidence="2" type="ORF">ACFPU1_12760</name>
</gene>
<keyword evidence="1" id="KW-0812">Transmembrane</keyword>
<dbReference type="RefSeq" id="WP_385941706.1">
    <property type="nucleotide sequence ID" value="NZ_JBHSOZ010000005.1"/>
</dbReference>
<dbReference type="Proteomes" id="UP001596142">
    <property type="component" value="Unassembled WGS sequence"/>
</dbReference>
<reference evidence="3" key="1">
    <citation type="journal article" date="2019" name="Int. J. Syst. Evol. Microbiol.">
        <title>The Global Catalogue of Microorganisms (GCM) 10K type strain sequencing project: providing services to taxonomists for standard genome sequencing and annotation.</title>
        <authorList>
            <consortium name="The Broad Institute Genomics Platform"/>
            <consortium name="The Broad Institute Genome Sequencing Center for Infectious Disease"/>
            <person name="Wu L."/>
            <person name="Ma J."/>
        </authorList>
    </citation>
    <scope>NUCLEOTIDE SEQUENCE [LARGE SCALE GENOMIC DNA]</scope>
    <source>
        <strain evidence="3">CECT 7184</strain>
    </source>
</reference>